<dbReference type="EMBL" id="CP001822">
    <property type="protein sequence ID" value="ACZ32385.1"/>
    <property type="molecule type" value="Genomic_DNA"/>
</dbReference>
<protein>
    <submittedName>
        <fullName evidence="2">Uncharacterized protein</fullName>
    </submittedName>
</protein>
<feature type="transmembrane region" description="Helical" evidence="1">
    <location>
        <begin position="14"/>
        <end position="47"/>
    </location>
</feature>
<geneLocation type="plasmid" evidence="2 3">
    <name>pXCEL01</name>
</geneLocation>
<organism evidence="2 3">
    <name type="scientific">Xylanimonas cellulosilytica (strain DSM 15894 / JCM 12276 / CECT 5975 / KCTC 9989 / LMG 20990 / NBRC 107835 / XIL07)</name>
    <dbReference type="NCBI Taxonomy" id="446471"/>
    <lineage>
        <taxon>Bacteria</taxon>
        <taxon>Bacillati</taxon>
        <taxon>Actinomycetota</taxon>
        <taxon>Actinomycetes</taxon>
        <taxon>Micrococcales</taxon>
        <taxon>Promicromonosporaceae</taxon>
        <taxon>Xylanimonas</taxon>
    </lineage>
</organism>
<keyword evidence="1" id="KW-1133">Transmembrane helix</keyword>
<evidence type="ECO:0000256" key="1">
    <source>
        <dbReference type="SAM" id="Phobius"/>
    </source>
</evidence>
<dbReference type="HOGENOM" id="CLU_2793130_0_0_11"/>
<dbReference type="KEGG" id="xce:Xcel_3386"/>
<keyword evidence="3" id="KW-1185">Reference proteome</keyword>
<accession>D1C0R9</accession>
<name>D1C0R9_XYLCX</name>
<gene>
    <name evidence="2" type="ORF">Xcel_3386</name>
</gene>
<sequence length="68" mass="7293">MSTTLPTGKQLVTVTAALVVAVLLFGSNAWPLGLVVLALAVGVRAAVRRRTGRRALRQGRELVDGRRR</sequence>
<dbReference type="Proteomes" id="UP000002255">
    <property type="component" value="Plasmid pXCEL01"/>
</dbReference>
<keyword evidence="1" id="KW-0812">Transmembrane</keyword>
<evidence type="ECO:0000313" key="2">
    <source>
        <dbReference type="EMBL" id="ACZ32385.1"/>
    </source>
</evidence>
<dbReference type="RefSeq" id="WP_012880125.1">
    <property type="nucleotide sequence ID" value="NC_013531.1"/>
</dbReference>
<proteinExistence type="predicted"/>
<keyword evidence="1" id="KW-0472">Membrane</keyword>
<dbReference type="AlphaFoldDB" id="D1C0R9"/>
<reference evidence="2 3" key="1">
    <citation type="journal article" date="2010" name="Stand. Genomic Sci.">
        <title>Complete genome sequence of Xylanimonas cellulosilytica type strain (XIL07).</title>
        <authorList>
            <person name="Foster B."/>
            <person name="Pukall R."/>
            <person name="Abt B."/>
            <person name="Nolan M."/>
            <person name="Glavina Del Rio T."/>
            <person name="Chen F."/>
            <person name="Lucas S."/>
            <person name="Tice H."/>
            <person name="Pitluck S."/>
            <person name="Cheng J.-F."/>
            <person name="Chertkov O."/>
            <person name="Brettin T."/>
            <person name="Han C."/>
            <person name="Detter J.C."/>
            <person name="Bruce D."/>
            <person name="Goodwin L."/>
            <person name="Ivanova N."/>
            <person name="Mavromatis K."/>
            <person name="Pati A."/>
            <person name="Mikhailova N."/>
            <person name="Chen A."/>
            <person name="Palaniappan K."/>
            <person name="Land M."/>
            <person name="Hauser L."/>
            <person name="Chang Y.-J."/>
            <person name="Jeffries C.D."/>
            <person name="Chain P."/>
            <person name="Rohde M."/>
            <person name="Goeker M."/>
            <person name="Bristow J."/>
            <person name="Eisen J.A."/>
            <person name="Markowitz V."/>
            <person name="Hugenholtz P."/>
            <person name="Kyrpides N.C."/>
            <person name="Klenk H.-P."/>
            <person name="Lapidus A."/>
        </authorList>
    </citation>
    <scope>NUCLEOTIDE SEQUENCE [LARGE SCALE GENOMIC DNA]</scope>
    <source>
        <strain evidence="3">DSM 15894 / CECT 5975 / LMG 20990 / XIL07</strain>
        <plasmid evidence="3">Plasmid pXCEL01</plasmid>
    </source>
</reference>
<evidence type="ECO:0000313" key="3">
    <source>
        <dbReference type="Proteomes" id="UP000002255"/>
    </source>
</evidence>
<keyword evidence="2" id="KW-0614">Plasmid</keyword>